<feature type="transmembrane region" description="Helical" evidence="6">
    <location>
        <begin position="232"/>
        <end position="255"/>
    </location>
</feature>
<proteinExistence type="predicted"/>
<name>A0A6M1KNH0_9STRE</name>
<dbReference type="GO" id="GO:0005886">
    <property type="term" value="C:plasma membrane"/>
    <property type="evidence" value="ECO:0007669"/>
    <property type="project" value="UniProtKB-SubCell"/>
</dbReference>
<dbReference type="PANTHER" id="PTHR23513">
    <property type="entry name" value="INTEGRAL MEMBRANE EFFLUX PROTEIN-RELATED"/>
    <property type="match status" value="1"/>
</dbReference>
<dbReference type="SUPFAM" id="SSF103473">
    <property type="entry name" value="MFS general substrate transporter"/>
    <property type="match status" value="1"/>
</dbReference>
<dbReference type="EMBL" id="JAAKFZ010000013">
    <property type="protein sequence ID" value="NGL84289.1"/>
    <property type="molecule type" value="Genomic_DNA"/>
</dbReference>
<dbReference type="PANTHER" id="PTHR23513:SF6">
    <property type="entry name" value="MAJOR FACILITATOR SUPERFAMILY ASSOCIATED DOMAIN-CONTAINING PROTEIN"/>
    <property type="match status" value="1"/>
</dbReference>
<dbReference type="Pfam" id="PF07690">
    <property type="entry name" value="MFS_1"/>
    <property type="match status" value="1"/>
</dbReference>
<dbReference type="InterPro" id="IPR036259">
    <property type="entry name" value="MFS_trans_sf"/>
</dbReference>
<feature type="transmembrane region" description="Helical" evidence="6">
    <location>
        <begin position="385"/>
        <end position="402"/>
    </location>
</feature>
<feature type="transmembrane region" description="Helical" evidence="6">
    <location>
        <begin position="359"/>
        <end position="379"/>
    </location>
</feature>
<keyword evidence="3 6" id="KW-0812">Transmembrane</keyword>
<evidence type="ECO:0000313" key="8">
    <source>
        <dbReference type="Proteomes" id="UP000479499"/>
    </source>
</evidence>
<dbReference type="RefSeq" id="WP_164336228.1">
    <property type="nucleotide sequence ID" value="NZ_JAAKFZ010000013.1"/>
</dbReference>
<feature type="transmembrane region" description="Helical" evidence="6">
    <location>
        <begin position="99"/>
        <end position="119"/>
    </location>
</feature>
<keyword evidence="2" id="KW-1003">Cell membrane</keyword>
<feature type="transmembrane region" description="Helical" evidence="6">
    <location>
        <begin position="168"/>
        <end position="190"/>
    </location>
</feature>
<evidence type="ECO:0000256" key="6">
    <source>
        <dbReference type="SAM" id="Phobius"/>
    </source>
</evidence>
<evidence type="ECO:0000256" key="1">
    <source>
        <dbReference type="ARBA" id="ARBA00004651"/>
    </source>
</evidence>
<feature type="transmembrane region" description="Helical" evidence="6">
    <location>
        <begin position="43"/>
        <end position="63"/>
    </location>
</feature>
<protein>
    <submittedName>
        <fullName evidence="7">MFS transporter</fullName>
    </submittedName>
</protein>
<feature type="transmembrane region" description="Helical" evidence="6">
    <location>
        <begin position="75"/>
        <end position="93"/>
    </location>
</feature>
<keyword evidence="4 6" id="KW-1133">Transmembrane helix</keyword>
<dbReference type="Gene3D" id="1.20.1250.20">
    <property type="entry name" value="MFS general substrate transporter like domains"/>
    <property type="match status" value="1"/>
</dbReference>
<organism evidence="7 8">
    <name type="scientific">Streptococcus equi subsp. ruminatorum</name>
    <dbReference type="NCBI Taxonomy" id="254358"/>
    <lineage>
        <taxon>Bacteria</taxon>
        <taxon>Bacillati</taxon>
        <taxon>Bacillota</taxon>
        <taxon>Bacilli</taxon>
        <taxon>Lactobacillales</taxon>
        <taxon>Streptococcaceae</taxon>
        <taxon>Streptococcus</taxon>
    </lineage>
</organism>
<accession>A0A6M1KNH0</accession>
<dbReference type="InterPro" id="IPR011701">
    <property type="entry name" value="MFS"/>
</dbReference>
<feature type="transmembrane region" description="Helical" evidence="6">
    <location>
        <begin position="12"/>
        <end position="37"/>
    </location>
</feature>
<keyword evidence="5 6" id="KW-0472">Membrane</keyword>
<comment type="subcellular location">
    <subcellularLocation>
        <location evidence="1">Cell membrane</location>
        <topology evidence="1">Multi-pass membrane protein</topology>
    </subcellularLocation>
</comment>
<dbReference type="GO" id="GO:0022857">
    <property type="term" value="F:transmembrane transporter activity"/>
    <property type="evidence" value="ECO:0007669"/>
    <property type="project" value="InterPro"/>
</dbReference>
<feature type="transmembrane region" description="Helical" evidence="6">
    <location>
        <begin position="140"/>
        <end position="162"/>
    </location>
</feature>
<dbReference type="Proteomes" id="UP000479499">
    <property type="component" value="Unassembled WGS sequence"/>
</dbReference>
<sequence length="405" mass="46082">MNLLVNNRFFRYTSISTFLNQFGSSIYNIVFIIYVASTYHSKTLVSIANIILMIPILFQLLIGQYADRIRNRAKWLIWGGISQSILFMIIAYLTNQKSYLVFSIICLINIISDCISNLLSGISMPIFKHHIPQDELMTAYSLRNIISFICGIGGQTFGIWLLEISNKNFGFVAIINASSFLISSIILVSIKSLLINNKEKITRHSFSRNFLEMYDASKGIFSTKSDSQFIKLITTVIISNVLGSAIIPIFNLYFLENKWQNFSYGQTLLILNTTMILGNILGSLFPKDFFSRLSLKKILVLELYSFALIGIFSFLKFPFIFVLFVFSFNCFLVGKFNPKFSATLMTNVPDNMLAQVSSFISFLVMISIPIGTSVFSMIYVFNSNILWILFLSLTIIGLYFQVESQ</sequence>
<comment type="caution">
    <text evidence="7">The sequence shown here is derived from an EMBL/GenBank/DDBJ whole genome shotgun (WGS) entry which is preliminary data.</text>
</comment>
<evidence type="ECO:0000256" key="3">
    <source>
        <dbReference type="ARBA" id="ARBA00022692"/>
    </source>
</evidence>
<gene>
    <name evidence="7" type="ORF">G5B50_05840</name>
</gene>
<evidence type="ECO:0000313" key="7">
    <source>
        <dbReference type="EMBL" id="NGL84289.1"/>
    </source>
</evidence>
<reference evidence="7 8" key="1">
    <citation type="submission" date="2020-02" db="EMBL/GenBank/DDBJ databases">
        <title>M-like protein SrM is not crucial to the virulence of a novel isolate of Streptococcus equi subsp. ruminatorum from Macaca mulatta.</title>
        <authorList>
            <person name="Guo G."/>
            <person name="Cheng L."/>
            <person name="Zhang W."/>
        </authorList>
    </citation>
    <scope>NUCLEOTIDE SEQUENCE [LARGE SCALE GENOMIC DNA]</scope>
    <source>
        <strain evidence="7 8">FJ1804</strain>
    </source>
</reference>
<feature type="transmembrane region" description="Helical" evidence="6">
    <location>
        <begin position="267"/>
        <end position="286"/>
    </location>
</feature>
<evidence type="ECO:0000256" key="4">
    <source>
        <dbReference type="ARBA" id="ARBA00022989"/>
    </source>
</evidence>
<evidence type="ECO:0000256" key="5">
    <source>
        <dbReference type="ARBA" id="ARBA00023136"/>
    </source>
</evidence>
<dbReference type="AlphaFoldDB" id="A0A6M1KNH0"/>
<evidence type="ECO:0000256" key="2">
    <source>
        <dbReference type="ARBA" id="ARBA00022475"/>
    </source>
</evidence>